<sequence length="142" mass="14614">MSTNRKLVAGESAYESVVGYSRAVRVGPQVSVAGTTGVGPPGDIAAQTRDALRRIEIALHEAGAALTDVVRTRIYVTDISRWREVGAVHEGVFGAIRPAATMVEVSALIAPELLVEIEVDAYVDSPASSPASGGKVPSSAGG</sequence>
<dbReference type="Pfam" id="PF01042">
    <property type="entry name" value="Ribonuc_L-PSP"/>
    <property type="match status" value="1"/>
</dbReference>
<dbReference type="Proteomes" id="UP000192760">
    <property type="component" value="Unassembled WGS sequence"/>
</dbReference>
<dbReference type="EMBL" id="AP022590">
    <property type="protein sequence ID" value="BBY36240.1"/>
    <property type="molecule type" value="Genomic_DNA"/>
</dbReference>
<dbReference type="InterPro" id="IPR035959">
    <property type="entry name" value="RutC-like_sf"/>
</dbReference>
<evidence type="ECO:0000313" key="3">
    <source>
        <dbReference type="Proteomes" id="UP000192760"/>
    </source>
</evidence>
<dbReference type="InterPro" id="IPR006175">
    <property type="entry name" value="YjgF/YER057c/UK114"/>
</dbReference>
<reference evidence="2 3" key="1">
    <citation type="submission" date="2017-02" db="EMBL/GenBank/DDBJ databases">
        <title>The new phylogeny of genus Mycobacterium.</title>
        <authorList>
            <person name="Tortoli E."/>
            <person name="Trovato A."/>
            <person name="Cirillo D.M."/>
        </authorList>
    </citation>
    <scope>NUCLEOTIDE SEQUENCE [LARGE SCALE GENOMIC DNA]</scope>
    <source>
        <strain evidence="2 3">DSM 45255</strain>
    </source>
</reference>
<reference evidence="1 4" key="2">
    <citation type="journal article" date="2019" name="Emerg. Microbes Infect.">
        <title>Comprehensive subspecies identification of 175 nontuberculous mycobacteria species based on 7547 genomic profiles.</title>
        <authorList>
            <person name="Matsumoto Y."/>
            <person name="Kinjo T."/>
            <person name="Motooka D."/>
            <person name="Nabeya D."/>
            <person name="Jung N."/>
            <person name="Uechi K."/>
            <person name="Horii T."/>
            <person name="Iida T."/>
            <person name="Fujita J."/>
            <person name="Nakamura S."/>
        </authorList>
    </citation>
    <scope>NUCLEOTIDE SEQUENCE [LARGE SCALE GENOMIC DNA]</scope>
    <source>
        <strain evidence="1 4">JCM 18113</strain>
    </source>
</reference>
<keyword evidence="4" id="KW-1185">Reference proteome</keyword>
<dbReference type="AlphaFoldDB" id="A0A1X0FR96"/>
<dbReference type="Proteomes" id="UP000465812">
    <property type="component" value="Chromosome"/>
</dbReference>
<name>A0A1X0FR96_MYCNT</name>
<evidence type="ECO:0000313" key="4">
    <source>
        <dbReference type="Proteomes" id="UP000465812"/>
    </source>
</evidence>
<proteinExistence type="predicted"/>
<gene>
    <name evidence="2" type="ORF">BST30_16890</name>
    <name evidence="1" type="ORF">MMAN_03740</name>
</gene>
<dbReference type="RefSeq" id="WP_083096380.1">
    <property type="nucleotide sequence ID" value="NZ_AP022590.1"/>
</dbReference>
<evidence type="ECO:0000313" key="2">
    <source>
        <dbReference type="EMBL" id="ORB04266.1"/>
    </source>
</evidence>
<evidence type="ECO:0008006" key="5">
    <source>
        <dbReference type="Google" id="ProtNLM"/>
    </source>
</evidence>
<reference evidence="1" key="3">
    <citation type="submission" date="2020-02" db="EMBL/GenBank/DDBJ databases">
        <authorList>
            <person name="Matsumoto Y."/>
            <person name="Kinjo T."/>
            <person name="Motooka D."/>
            <person name="Nabeya D."/>
            <person name="Jung N."/>
            <person name="Uechi K."/>
            <person name="Horii T."/>
            <person name="Iida T."/>
            <person name="Fujita J."/>
            <person name="Nakamura S."/>
        </authorList>
    </citation>
    <scope>NUCLEOTIDE SEQUENCE</scope>
    <source>
        <strain evidence="1">JCM 18113</strain>
    </source>
</reference>
<dbReference type="STRING" id="560555.BST30_16890"/>
<dbReference type="SUPFAM" id="SSF55298">
    <property type="entry name" value="YjgF-like"/>
    <property type="match status" value="1"/>
</dbReference>
<dbReference type="PANTHER" id="PTHR43857:SF1">
    <property type="entry name" value="YJGH FAMILY PROTEIN"/>
    <property type="match status" value="1"/>
</dbReference>
<organism evidence="2 3">
    <name type="scientific">Mycobacterium mantenii</name>
    <dbReference type="NCBI Taxonomy" id="560555"/>
    <lineage>
        <taxon>Bacteria</taxon>
        <taxon>Bacillati</taxon>
        <taxon>Actinomycetota</taxon>
        <taxon>Actinomycetes</taxon>
        <taxon>Mycobacteriales</taxon>
        <taxon>Mycobacteriaceae</taxon>
        <taxon>Mycobacterium</taxon>
        <taxon>Mycobacterium avium complex (MAC)</taxon>
    </lineage>
</organism>
<protein>
    <recommendedName>
        <fullName evidence="5">Enamine deaminase RidA</fullName>
    </recommendedName>
</protein>
<accession>A0A1X0FR96</accession>
<dbReference type="EMBL" id="MVHW01000019">
    <property type="protein sequence ID" value="ORB04266.1"/>
    <property type="molecule type" value="Genomic_DNA"/>
</dbReference>
<evidence type="ECO:0000313" key="1">
    <source>
        <dbReference type="EMBL" id="BBY36240.1"/>
    </source>
</evidence>
<dbReference type="Gene3D" id="3.30.1330.40">
    <property type="entry name" value="RutC-like"/>
    <property type="match status" value="1"/>
</dbReference>
<dbReference type="CDD" id="cd06154">
    <property type="entry name" value="YjgF_YER057c_UK114_like_6"/>
    <property type="match status" value="1"/>
</dbReference>
<dbReference type="PANTHER" id="PTHR43857">
    <property type="entry name" value="BLR7761 PROTEIN"/>
    <property type="match status" value="1"/>
</dbReference>